<dbReference type="AlphaFoldDB" id="A0A931GXQ6"/>
<feature type="transmembrane region" description="Helical" evidence="7">
    <location>
        <begin position="6"/>
        <end position="27"/>
    </location>
</feature>
<feature type="transmembrane region" description="Helical" evidence="7">
    <location>
        <begin position="271"/>
        <end position="289"/>
    </location>
</feature>
<evidence type="ECO:0000256" key="6">
    <source>
        <dbReference type="SAM" id="MobiDB-lite"/>
    </source>
</evidence>
<dbReference type="Pfam" id="PF03239">
    <property type="entry name" value="FTR1"/>
    <property type="match status" value="1"/>
</dbReference>
<evidence type="ECO:0000256" key="1">
    <source>
        <dbReference type="ARBA" id="ARBA00004141"/>
    </source>
</evidence>
<evidence type="ECO:0000256" key="2">
    <source>
        <dbReference type="ARBA" id="ARBA00008333"/>
    </source>
</evidence>
<feature type="transmembrane region" description="Helical" evidence="7">
    <location>
        <begin position="146"/>
        <end position="168"/>
    </location>
</feature>
<sequence length="355" mass="37943">MFIAAFIVGLREGLEASLIVGVLLAAINRREAPQAKRAVWSGVGIAALVCLVFGAIFTFGRYGLSFKAQEIMGGVFSLIAVAMITGMVLSMSNQQGAMRRILDDKTGQALAAGASAMFWLAFVAVGREGIELTLMLWGWVLDTWAIIGAVSGIIVAIGIGWGIYAGALRLKLQTFFTWSSVLLIIVAAGITAYAIHDLQEAQVLPGPFSGEPIAPTHPRTGEVLTGFITYPFWMASFPFGWAFDFSDSLDPNGFGMTLLQAFTGFEAQMSWLQVIGWATYMLIVVPKFIRNLRQKSVPTASPTDARAASPANEASEAVASADTSSEAAGLAPSHQSLSLTETAENSTTRKEPIHR</sequence>
<feature type="region of interest" description="Disordered" evidence="6">
    <location>
        <begin position="299"/>
        <end position="355"/>
    </location>
</feature>
<dbReference type="GO" id="GO:0033573">
    <property type="term" value="C:high-affinity iron permease complex"/>
    <property type="evidence" value="ECO:0007669"/>
    <property type="project" value="InterPro"/>
</dbReference>
<keyword evidence="5 7" id="KW-0472">Membrane</keyword>
<organism evidence="8 9">
    <name type="scientific">Corynebacterium aquatimens</name>
    <dbReference type="NCBI Taxonomy" id="1190508"/>
    <lineage>
        <taxon>Bacteria</taxon>
        <taxon>Bacillati</taxon>
        <taxon>Actinomycetota</taxon>
        <taxon>Actinomycetes</taxon>
        <taxon>Mycobacteriales</taxon>
        <taxon>Corynebacteriaceae</taxon>
        <taxon>Corynebacterium</taxon>
    </lineage>
</organism>
<feature type="transmembrane region" description="Helical" evidence="7">
    <location>
        <begin position="109"/>
        <end position="126"/>
    </location>
</feature>
<keyword evidence="3 7" id="KW-0812">Transmembrane</keyword>
<dbReference type="PANTHER" id="PTHR31632">
    <property type="entry name" value="IRON TRANSPORTER FTH1"/>
    <property type="match status" value="1"/>
</dbReference>
<accession>A0A931GXQ6</accession>
<dbReference type="GO" id="GO:0015093">
    <property type="term" value="F:ferrous iron transmembrane transporter activity"/>
    <property type="evidence" value="ECO:0007669"/>
    <property type="project" value="TreeGrafter"/>
</dbReference>
<evidence type="ECO:0000256" key="5">
    <source>
        <dbReference type="ARBA" id="ARBA00023136"/>
    </source>
</evidence>
<dbReference type="EMBL" id="JADOUE010000001">
    <property type="protein sequence ID" value="MBG6122189.1"/>
    <property type="molecule type" value="Genomic_DNA"/>
</dbReference>
<keyword evidence="9" id="KW-1185">Reference proteome</keyword>
<dbReference type="NCBIfam" id="NF041756">
    <property type="entry name" value="EfeU"/>
    <property type="match status" value="1"/>
</dbReference>
<evidence type="ECO:0000313" key="8">
    <source>
        <dbReference type="EMBL" id="MBG6122189.1"/>
    </source>
</evidence>
<protein>
    <submittedName>
        <fullName evidence="8">High-affinity iron transporter</fullName>
    </submittedName>
</protein>
<evidence type="ECO:0000313" key="9">
    <source>
        <dbReference type="Proteomes" id="UP000658613"/>
    </source>
</evidence>
<proteinExistence type="inferred from homology"/>
<evidence type="ECO:0000256" key="3">
    <source>
        <dbReference type="ARBA" id="ARBA00022692"/>
    </source>
</evidence>
<name>A0A931GXQ6_9CORY</name>
<keyword evidence="4 7" id="KW-1133">Transmembrane helix</keyword>
<gene>
    <name evidence="8" type="ORF">IW254_001158</name>
</gene>
<comment type="subcellular location">
    <subcellularLocation>
        <location evidence="1">Membrane</location>
        <topology evidence="1">Multi-pass membrane protein</topology>
    </subcellularLocation>
</comment>
<evidence type="ECO:0000256" key="7">
    <source>
        <dbReference type="SAM" id="Phobius"/>
    </source>
</evidence>
<dbReference type="PANTHER" id="PTHR31632:SF2">
    <property type="entry name" value="PLASMA MEMBRANE IRON PERMEASE"/>
    <property type="match status" value="1"/>
</dbReference>
<feature type="transmembrane region" description="Helical" evidence="7">
    <location>
        <begin position="39"/>
        <end position="59"/>
    </location>
</feature>
<evidence type="ECO:0000256" key="4">
    <source>
        <dbReference type="ARBA" id="ARBA00022989"/>
    </source>
</evidence>
<feature type="transmembrane region" description="Helical" evidence="7">
    <location>
        <begin position="71"/>
        <end position="89"/>
    </location>
</feature>
<feature type="compositionally biased region" description="Polar residues" evidence="6">
    <location>
        <begin position="333"/>
        <end position="346"/>
    </location>
</feature>
<comment type="similarity">
    <text evidence="2">Belongs to the oxidase-dependent Fe transporter (OFeT) (TC 9.A.10.1) family.</text>
</comment>
<dbReference type="InterPro" id="IPR004923">
    <property type="entry name" value="FTR1/Fip1/EfeU"/>
</dbReference>
<feature type="transmembrane region" description="Helical" evidence="7">
    <location>
        <begin position="175"/>
        <end position="195"/>
    </location>
</feature>
<dbReference type="RefSeq" id="WP_196824625.1">
    <property type="nucleotide sequence ID" value="NZ_CP046980.1"/>
</dbReference>
<dbReference type="Proteomes" id="UP000658613">
    <property type="component" value="Unassembled WGS sequence"/>
</dbReference>
<comment type="caution">
    <text evidence="8">The sequence shown here is derived from an EMBL/GenBank/DDBJ whole genome shotgun (WGS) entry which is preliminary data.</text>
</comment>
<reference evidence="8" key="1">
    <citation type="submission" date="2020-11" db="EMBL/GenBank/DDBJ databases">
        <title>Sequencing the genomes of 1000 actinobacteria strains.</title>
        <authorList>
            <person name="Klenk H.-P."/>
        </authorList>
    </citation>
    <scope>NUCLEOTIDE SEQUENCE</scope>
    <source>
        <strain evidence="8">DSM 45632</strain>
    </source>
</reference>